<proteinExistence type="predicted"/>
<dbReference type="InterPro" id="IPR036388">
    <property type="entry name" value="WH-like_DNA-bd_sf"/>
</dbReference>
<protein>
    <submittedName>
        <fullName evidence="5">MarR family transcriptional regulator</fullName>
    </submittedName>
</protein>
<dbReference type="GO" id="GO:0003700">
    <property type="term" value="F:DNA-binding transcription factor activity"/>
    <property type="evidence" value="ECO:0007669"/>
    <property type="project" value="InterPro"/>
</dbReference>
<keyword evidence="6" id="KW-1185">Reference proteome</keyword>
<evidence type="ECO:0000259" key="4">
    <source>
        <dbReference type="PROSITE" id="PS50995"/>
    </source>
</evidence>
<evidence type="ECO:0000256" key="1">
    <source>
        <dbReference type="ARBA" id="ARBA00023015"/>
    </source>
</evidence>
<evidence type="ECO:0000256" key="3">
    <source>
        <dbReference type="ARBA" id="ARBA00023163"/>
    </source>
</evidence>
<comment type="caution">
    <text evidence="5">The sequence shown here is derived from an EMBL/GenBank/DDBJ whole genome shotgun (WGS) entry which is preliminary data.</text>
</comment>
<reference evidence="5 6" key="1">
    <citation type="submission" date="2018-04" db="EMBL/GenBank/DDBJ databases">
        <title>Pedobacter chongqingensis sp. nov., isolated from a rottenly hemp rope.</title>
        <authorList>
            <person name="Cai Y."/>
        </authorList>
    </citation>
    <scope>NUCLEOTIDE SEQUENCE [LARGE SCALE GENOMIC DNA]</scope>
    <source>
        <strain evidence="5 6">FJ4-8</strain>
    </source>
</reference>
<evidence type="ECO:0000313" key="5">
    <source>
        <dbReference type="EMBL" id="PWG80416.1"/>
    </source>
</evidence>
<dbReference type="InterPro" id="IPR036390">
    <property type="entry name" value="WH_DNA-bd_sf"/>
</dbReference>
<dbReference type="SMART" id="SM00347">
    <property type="entry name" value="HTH_MARR"/>
    <property type="match status" value="1"/>
</dbReference>
<gene>
    <name evidence="5" type="ORF">DDR33_12490</name>
</gene>
<evidence type="ECO:0000256" key="2">
    <source>
        <dbReference type="ARBA" id="ARBA00023125"/>
    </source>
</evidence>
<dbReference type="GO" id="GO:0006950">
    <property type="term" value="P:response to stress"/>
    <property type="evidence" value="ECO:0007669"/>
    <property type="project" value="TreeGrafter"/>
</dbReference>
<dbReference type="InterPro" id="IPR039422">
    <property type="entry name" value="MarR/SlyA-like"/>
</dbReference>
<accession>A0A2U2PG92</accession>
<dbReference type="PRINTS" id="PR00598">
    <property type="entry name" value="HTHMARR"/>
</dbReference>
<name>A0A2U2PG92_9SPHI</name>
<dbReference type="PROSITE" id="PS50995">
    <property type="entry name" value="HTH_MARR_2"/>
    <property type="match status" value="1"/>
</dbReference>
<dbReference type="SUPFAM" id="SSF46785">
    <property type="entry name" value="Winged helix' DNA-binding domain"/>
    <property type="match status" value="1"/>
</dbReference>
<dbReference type="AlphaFoldDB" id="A0A2U2PG92"/>
<dbReference type="Gene3D" id="1.10.10.10">
    <property type="entry name" value="Winged helix-like DNA-binding domain superfamily/Winged helix DNA-binding domain"/>
    <property type="match status" value="1"/>
</dbReference>
<keyword evidence="1" id="KW-0805">Transcription regulation</keyword>
<dbReference type="OrthoDB" id="996843at2"/>
<dbReference type="Proteomes" id="UP000245647">
    <property type="component" value="Unassembled WGS sequence"/>
</dbReference>
<dbReference type="RefSeq" id="WP_109416123.1">
    <property type="nucleotide sequence ID" value="NZ_QEAS01000009.1"/>
</dbReference>
<dbReference type="PANTHER" id="PTHR33164:SF64">
    <property type="entry name" value="TRANSCRIPTIONAL REGULATOR SLYA"/>
    <property type="match status" value="1"/>
</dbReference>
<dbReference type="PANTHER" id="PTHR33164">
    <property type="entry name" value="TRANSCRIPTIONAL REGULATOR, MARR FAMILY"/>
    <property type="match status" value="1"/>
</dbReference>
<dbReference type="EMBL" id="QEAS01000009">
    <property type="protein sequence ID" value="PWG80416.1"/>
    <property type="molecule type" value="Genomic_DNA"/>
</dbReference>
<feature type="domain" description="HTH marR-type" evidence="4">
    <location>
        <begin position="1"/>
        <end position="140"/>
    </location>
</feature>
<organism evidence="5 6">
    <name type="scientific">Pararcticibacter amylolyticus</name>
    <dbReference type="NCBI Taxonomy" id="2173175"/>
    <lineage>
        <taxon>Bacteria</taxon>
        <taxon>Pseudomonadati</taxon>
        <taxon>Bacteroidota</taxon>
        <taxon>Sphingobacteriia</taxon>
        <taxon>Sphingobacteriales</taxon>
        <taxon>Sphingobacteriaceae</taxon>
        <taxon>Pararcticibacter</taxon>
    </lineage>
</organism>
<evidence type="ECO:0000313" key="6">
    <source>
        <dbReference type="Proteomes" id="UP000245647"/>
    </source>
</evidence>
<keyword evidence="3" id="KW-0804">Transcription</keyword>
<dbReference type="GO" id="GO:0003677">
    <property type="term" value="F:DNA binding"/>
    <property type="evidence" value="ECO:0007669"/>
    <property type="project" value="UniProtKB-KW"/>
</dbReference>
<dbReference type="Pfam" id="PF01047">
    <property type="entry name" value="MarR"/>
    <property type="match status" value="1"/>
</dbReference>
<sequence length="155" mass="18309">MNIREEDIYNFIIGRTPILVNRILLRNFRKEKLDITMEQWSLLDLLWKKDGCTQHELGARTFREKASITRLLDKLEQQNIVIRVPDRRDRRVRFVYLTAKGKSIEETATRVVRETYKHAIAGIPEEQVLICKRVLNQVFENLAEEGDHWTACETA</sequence>
<keyword evidence="2" id="KW-0238">DNA-binding</keyword>
<dbReference type="InterPro" id="IPR000835">
    <property type="entry name" value="HTH_MarR-typ"/>
</dbReference>